<comment type="similarity">
    <text evidence="2 8">Belongs to the PGAP3 family.</text>
</comment>
<evidence type="ECO:0000256" key="1">
    <source>
        <dbReference type="ARBA" id="ARBA00004127"/>
    </source>
</evidence>
<keyword evidence="10" id="KW-1185">Reference proteome</keyword>
<evidence type="ECO:0000256" key="5">
    <source>
        <dbReference type="ARBA" id="ARBA00022729"/>
    </source>
</evidence>
<protein>
    <recommendedName>
        <fullName evidence="8">Post-GPI attachment to proteins factor 3</fullName>
    </recommendedName>
</protein>
<keyword evidence="8" id="KW-0333">Golgi apparatus</keyword>
<evidence type="ECO:0000256" key="2">
    <source>
        <dbReference type="ARBA" id="ARBA00006387"/>
    </source>
</evidence>
<dbReference type="PANTHER" id="PTHR13148">
    <property type="entry name" value="PER1-RELATED"/>
    <property type="match status" value="1"/>
</dbReference>
<sequence length="331" mass="38958">MKLLISLAIALFLCEHSSLVTCSIGDRSMVYRNCLNRFERENCTDNGVLFKSNTQYKQDYWSRVLQWSCRDECRYQCMWVTVDVFHKNGDDTPKFHGKWPFIRMFGMQEPASAFASILNLAANAYMFKQLQQLRISKANLKPFVIFWKMFAMVCMNAWVWSTIFHMRDTDFTEFMDYACALSMVMGLLVAAIVRVFYMRNKVMMLVALSLPVFYFVMHVRYLYSGFINYDYNMKVNVFFGALGSVIWLVLSWHQWTLRRRYAWRMMAFTLLSGAALSLELFDFPPRHGVWDAHALWHLSTAPLPVLFYSYVIADLRYVASSELDKFAFKMT</sequence>
<feature type="chain" id="PRO_5040539726" description="Post-GPI attachment to proteins factor 3" evidence="8">
    <location>
        <begin position="23"/>
        <end position="331"/>
    </location>
</feature>
<comment type="subcellular location">
    <subcellularLocation>
        <location evidence="1">Endomembrane system</location>
        <topology evidence="1">Multi-pass membrane protein</topology>
    </subcellularLocation>
    <subcellularLocation>
        <location evidence="8">Golgi apparatus membrane</location>
        <topology evidence="8">Multi-pass membrane protein</topology>
    </subcellularLocation>
</comment>
<gene>
    <name evidence="9" type="ORF">SPLIT_LOCUS11703</name>
</gene>
<dbReference type="GO" id="GO:0005789">
    <property type="term" value="C:endoplasmic reticulum membrane"/>
    <property type="evidence" value="ECO:0007669"/>
    <property type="project" value="TreeGrafter"/>
</dbReference>
<name>A0A9P0IG97_SPOLI</name>
<reference evidence="9" key="1">
    <citation type="submission" date="2022-02" db="EMBL/GenBank/DDBJ databases">
        <authorList>
            <person name="King R."/>
        </authorList>
    </citation>
    <scope>NUCLEOTIDE SEQUENCE</scope>
</reference>
<comment type="function">
    <text evidence="8">Involved in the lipid remodeling steps of GPI-anchor maturation.</text>
</comment>
<feature type="transmembrane region" description="Helical" evidence="8">
    <location>
        <begin position="301"/>
        <end position="319"/>
    </location>
</feature>
<dbReference type="PANTHER" id="PTHR13148:SF0">
    <property type="entry name" value="POST-GPI ATTACHMENT TO PROTEINS FACTOR 3"/>
    <property type="match status" value="1"/>
</dbReference>
<comment type="caution">
    <text evidence="8">Lacks conserved residue(s) required for the propagation of feature annotation.</text>
</comment>
<dbReference type="EMBL" id="LR824538">
    <property type="protein sequence ID" value="CAH1646351.1"/>
    <property type="molecule type" value="Genomic_DNA"/>
</dbReference>
<dbReference type="Pfam" id="PF04080">
    <property type="entry name" value="Per1"/>
    <property type="match status" value="1"/>
</dbReference>
<evidence type="ECO:0000256" key="8">
    <source>
        <dbReference type="RuleBase" id="RU365066"/>
    </source>
</evidence>
<feature type="transmembrane region" description="Helical" evidence="8">
    <location>
        <begin position="261"/>
        <end position="281"/>
    </location>
</feature>
<evidence type="ECO:0000256" key="7">
    <source>
        <dbReference type="ARBA" id="ARBA00023136"/>
    </source>
</evidence>
<dbReference type="GO" id="GO:0000139">
    <property type="term" value="C:Golgi membrane"/>
    <property type="evidence" value="ECO:0007669"/>
    <property type="project" value="UniProtKB-SubCell"/>
</dbReference>
<feature type="transmembrane region" description="Helical" evidence="8">
    <location>
        <begin position="235"/>
        <end position="252"/>
    </location>
</feature>
<keyword evidence="7 8" id="KW-0472">Membrane</keyword>
<dbReference type="Proteomes" id="UP001153321">
    <property type="component" value="Chromosome 7"/>
</dbReference>
<proteinExistence type="inferred from homology"/>
<evidence type="ECO:0000256" key="6">
    <source>
        <dbReference type="ARBA" id="ARBA00022989"/>
    </source>
</evidence>
<feature type="signal peptide" evidence="8">
    <location>
        <begin position="1"/>
        <end position="22"/>
    </location>
</feature>
<organism evidence="9 10">
    <name type="scientific">Spodoptera littoralis</name>
    <name type="common">Egyptian cotton leafworm</name>
    <dbReference type="NCBI Taxonomy" id="7109"/>
    <lineage>
        <taxon>Eukaryota</taxon>
        <taxon>Metazoa</taxon>
        <taxon>Ecdysozoa</taxon>
        <taxon>Arthropoda</taxon>
        <taxon>Hexapoda</taxon>
        <taxon>Insecta</taxon>
        <taxon>Pterygota</taxon>
        <taxon>Neoptera</taxon>
        <taxon>Endopterygota</taxon>
        <taxon>Lepidoptera</taxon>
        <taxon>Glossata</taxon>
        <taxon>Ditrysia</taxon>
        <taxon>Noctuoidea</taxon>
        <taxon>Noctuidae</taxon>
        <taxon>Amphipyrinae</taxon>
        <taxon>Spodoptera</taxon>
    </lineage>
</organism>
<dbReference type="InterPro" id="IPR007217">
    <property type="entry name" value="Per1-like"/>
</dbReference>
<feature type="transmembrane region" description="Helical" evidence="8">
    <location>
        <begin position="204"/>
        <end position="223"/>
    </location>
</feature>
<keyword evidence="5 8" id="KW-0732">Signal</keyword>
<feature type="transmembrane region" description="Helical" evidence="8">
    <location>
        <begin position="175"/>
        <end position="197"/>
    </location>
</feature>
<accession>A0A9P0IG97</accession>
<keyword evidence="6 8" id="KW-1133">Transmembrane helix</keyword>
<evidence type="ECO:0000256" key="3">
    <source>
        <dbReference type="ARBA" id="ARBA00022502"/>
    </source>
</evidence>
<dbReference type="GO" id="GO:0006506">
    <property type="term" value="P:GPI anchor biosynthetic process"/>
    <property type="evidence" value="ECO:0007669"/>
    <property type="project" value="UniProtKB-KW"/>
</dbReference>
<feature type="transmembrane region" description="Helical" evidence="8">
    <location>
        <begin position="143"/>
        <end position="163"/>
    </location>
</feature>
<evidence type="ECO:0000313" key="10">
    <source>
        <dbReference type="Proteomes" id="UP001153321"/>
    </source>
</evidence>
<evidence type="ECO:0000256" key="4">
    <source>
        <dbReference type="ARBA" id="ARBA00022692"/>
    </source>
</evidence>
<dbReference type="AlphaFoldDB" id="A0A9P0IG97"/>
<dbReference type="GO" id="GO:0016788">
    <property type="term" value="F:hydrolase activity, acting on ester bonds"/>
    <property type="evidence" value="ECO:0007669"/>
    <property type="project" value="TreeGrafter"/>
</dbReference>
<keyword evidence="3 8" id="KW-0337">GPI-anchor biosynthesis</keyword>
<keyword evidence="4 8" id="KW-0812">Transmembrane</keyword>
<evidence type="ECO:0000313" key="9">
    <source>
        <dbReference type="EMBL" id="CAH1646351.1"/>
    </source>
</evidence>